<dbReference type="EMBL" id="LHPF02000018">
    <property type="protein sequence ID" value="PSC70694.1"/>
    <property type="molecule type" value="Genomic_DNA"/>
</dbReference>
<evidence type="ECO:0000256" key="1">
    <source>
        <dbReference type="ARBA" id="ARBA00009885"/>
    </source>
</evidence>
<accession>A0A2P6V9D5</accession>
<dbReference type="OrthoDB" id="247013at2759"/>
<evidence type="ECO:0000313" key="4">
    <source>
        <dbReference type="Proteomes" id="UP000239649"/>
    </source>
</evidence>
<feature type="compositionally biased region" description="Basic residues" evidence="2">
    <location>
        <begin position="233"/>
        <end position="242"/>
    </location>
</feature>
<dbReference type="PANTHER" id="PTHR12775">
    <property type="entry name" value="PROTEIN C20ORF43 HOMOLOG"/>
    <property type="match status" value="1"/>
</dbReference>
<keyword evidence="4" id="KW-1185">Reference proteome</keyword>
<dbReference type="GO" id="GO:0006274">
    <property type="term" value="P:DNA replication termination"/>
    <property type="evidence" value="ECO:0007669"/>
    <property type="project" value="TreeGrafter"/>
</dbReference>
<evidence type="ECO:0000256" key="2">
    <source>
        <dbReference type="SAM" id="MobiDB-lite"/>
    </source>
</evidence>
<proteinExistence type="inferred from homology"/>
<comment type="caution">
    <text evidence="3">The sequence shown here is derived from an EMBL/GenBank/DDBJ whole genome shotgun (WGS) entry which is preliminary data.</text>
</comment>
<dbReference type="PANTHER" id="PTHR12775:SF0">
    <property type="entry name" value="REPLICATION TERMINATION FACTOR 2"/>
    <property type="match status" value="1"/>
</dbReference>
<feature type="compositionally biased region" description="Low complexity" evidence="2">
    <location>
        <begin position="273"/>
        <end position="288"/>
    </location>
</feature>
<evidence type="ECO:0000313" key="3">
    <source>
        <dbReference type="EMBL" id="PSC70694.1"/>
    </source>
</evidence>
<dbReference type="Proteomes" id="UP000239649">
    <property type="component" value="Unassembled WGS sequence"/>
</dbReference>
<dbReference type="AlphaFoldDB" id="A0A2P6V9D5"/>
<dbReference type="InterPro" id="IPR027799">
    <property type="entry name" value="Rtf2_RING-finger"/>
</dbReference>
<name>A0A2P6V9D5_9CHLO</name>
<gene>
    <name evidence="3" type="ORF">C2E20_5885</name>
</gene>
<dbReference type="Pfam" id="PF04641">
    <property type="entry name" value="Rtf2"/>
    <property type="match status" value="1"/>
</dbReference>
<dbReference type="CDD" id="cd16653">
    <property type="entry name" value="RING-like_Rtf2"/>
    <property type="match status" value="1"/>
</dbReference>
<reference evidence="3 4" key="1">
    <citation type="journal article" date="2018" name="Plant J.">
        <title>Genome sequences of Chlorella sorokiniana UTEX 1602 and Micractinium conductrix SAG 241.80: implications to maltose excretion by a green alga.</title>
        <authorList>
            <person name="Arriola M.B."/>
            <person name="Velmurugan N."/>
            <person name="Zhang Y."/>
            <person name="Plunkett M.H."/>
            <person name="Hondzo H."/>
            <person name="Barney B.M."/>
        </authorList>
    </citation>
    <scope>NUCLEOTIDE SEQUENCE [LARGE SCALE GENOMIC DNA]</scope>
    <source>
        <strain evidence="3 4">SAG 241.80</strain>
    </source>
</reference>
<dbReference type="GO" id="GO:0005634">
    <property type="term" value="C:nucleus"/>
    <property type="evidence" value="ECO:0007669"/>
    <property type="project" value="TreeGrafter"/>
</dbReference>
<dbReference type="InterPro" id="IPR006735">
    <property type="entry name" value="Rtf2"/>
</dbReference>
<protein>
    <submittedName>
        <fullName evidence="3">DUF602-domain-containing</fullName>
    </submittedName>
</protein>
<sequence>MGLDGGTIITRNDVLRRSSSALNAADDSRSTRGGAIRGIHRRKTVGARASKVTRWSTCALSGTPLVPPIVADFLGRLYNKAAVLELLLARAGSFADEAAEHRYLNQLRLAGDSYDHITSTRDVFPVQYTPAALTDAAPVETDTAGGADAEVPAPYSCPIAHVRCDRLPFVALATCGHVLSERALKETGGGGGGDGGSACPLCSTAYDAALDVVPLLPAEEQVERLRELLPLRRKQQKKKRKRAGGEAAAAAAAPAAAGEGAAADGPAEKAQADEQQAVQQQQAAAAAASPPVRQRQRHEQLGGQQL</sequence>
<organism evidence="3 4">
    <name type="scientific">Micractinium conductrix</name>
    <dbReference type="NCBI Taxonomy" id="554055"/>
    <lineage>
        <taxon>Eukaryota</taxon>
        <taxon>Viridiplantae</taxon>
        <taxon>Chlorophyta</taxon>
        <taxon>core chlorophytes</taxon>
        <taxon>Trebouxiophyceae</taxon>
        <taxon>Chlorellales</taxon>
        <taxon>Chlorellaceae</taxon>
        <taxon>Chlorella clade</taxon>
        <taxon>Micractinium</taxon>
    </lineage>
</organism>
<feature type="compositionally biased region" description="Low complexity" evidence="2">
    <location>
        <begin position="245"/>
        <end position="265"/>
    </location>
</feature>
<comment type="similarity">
    <text evidence="1">Belongs to the rtf2 family.</text>
</comment>
<feature type="region of interest" description="Disordered" evidence="2">
    <location>
        <begin position="233"/>
        <end position="306"/>
    </location>
</feature>